<dbReference type="CDD" id="cd08916">
    <property type="entry name" value="TrHb3_P"/>
    <property type="match status" value="1"/>
</dbReference>
<keyword evidence="1" id="KW-0813">Transport</keyword>
<protein>
    <submittedName>
        <fullName evidence="5">Group III truncated hemoglobin</fullName>
    </submittedName>
</protein>
<keyword evidence="6" id="KW-1185">Reference proteome</keyword>
<keyword evidence="3" id="KW-0479">Metal-binding</keyword>
<gene>
    <name evidence="5" type="ORF">FEZ63_12235</name>
</gene>
<keyword evidence="2" id="KW-0349">Heme</keyword>
<dbReference type="GO" id="GO:0046872">
    <property type="term" value="F:metal ion binding"/>
    <property type="evidence" value="ECO:0007669"/>
    <property type="project" value="UniProtKB-KW"/>
</dbReference>
<evidence type="ECO:0000313" key="6">
    <source>
        <dbReference type="Proteomes" id="UP000325684"/>
    </source>
</evidence>
<sequence>MLCFATRRSFGASEHERWQVHLRTANDTTCDLKDAQHPLSISVVEVTKEINIPLIDPASGITEDLIQRLVHTFYDRVLQDDDLGPIFRGALSLRWDAHLATMVDFWSSIALRTGRYGGRPQLTHRGLGLKTHHFQRWLALFASTAQDVCEPEAASFFIDRAHRIADSWQIGLNIGPKSLRLPSEQNPL</sequence>
<evidence type="ECO:0000313" key="5">
    <source>
        <dbReference type="EMBL" id="KAB0266851.1"/>
    </source>
</evidence>
<evidence type="ECO:0000256" key="3">
    <source>
        <dbReference type="ARBA" id="ARBA00022723"/>
    </source>
</evidence>
<accession>A0A5N3PAZ3</accession>
<dbReference type="AlphaFoldDB" id="A0A5N3PAZ3"/>
<dbReference type="Proteomes" id="UP000325684">
    <property type="component" value="Unassembled WGS sequence"/>
</dbReference>
<evidence type="ECO:0000256" key="1">
    <source>
        <dbReference type="ARBA" id="ARBA00022448"/>
    </source>
</evidence>
<comment type="caution">
    <text evidence="5">The sequence shown here is derived from an EMBL/GenBank/DDBJ whole genome shotgun (WGS) entry which is preliminary data.</text>
</comment>
<dbReference type="Pfam" id="PF01152">
    <property type="entry name" value="Bac_globin"/>
    <property type="match status" value="1"/>
</dbReference>
<keyword evidence="4" id="KW-0408">Iron</keyword>
<dbReference type="InterPro" id="IPR001486">
    <property type="entry name" value="Hemoglobin_trunc"/>
</dbReference>
<dbReference type="OrthoDB" id="25954at2"/>
<dbReference type="InterPro" id="IPR009050">
    <property type="entry name" value="Globin-like_sf"/>
</dbReference>
<dbReference type="EMBL" id="VCMV01000015">
    <property type="protein sequence ID" value="KAB0266851.1"/>
    <property type="molecule type" value="Genomic_DNA"/>
</dbReference>
<evidence type="ECO:0000256" key="2">
    <source>
        <dbReference type="ARBA" id="ARBA00022617"/>
    </source>
</evidence>
<organism evidence="5 6">
    <name type="scientific">Microvirga brassicacearum</name>
    <dbReference type="NCBI Taxonomy" id="2580413"/>
    <lineage>
        <taxon>Bacteria</taxon>
        <taxon>Pseudomonadati</taxon>
        <taxon>Pseudomonadota</taxon>
        <taxon>Alphaproteobacteria</taxon>
        <taxon>Hyphomicrobiales</taxon>
        <taxon>Methylobacteriaceae</taxon>
        <taxon>Microvirga</taxon>
    </lineage>
</organism>
<reference evidence="5 6" key="1">
    <citation type="journal article" date="2019" name="Microorganisms">
        <title>Genome Insights into the Novel Species Microvirga brassicacearum, a Rapeseed Endophyte with Biotechnological Potential.</title>
        <authorList>
            <person name="Jimenez-Gomez A."/>
            <person name="Saati-Santamaria Z."/>
            <person name="Igual J.M."/>
            <person name="Rivas R."/>
            <person name="Mateos P.F."/>
            <person name="Garcia-Fraile P."/>
        </authorList>
    </citation>
    <scope>NUCLEOTIDE SEQUENCE [LARGE SCALE GENOMIC DNA]</scope>
    <source>
        <strain evidence="5 6">CDVBN77</strain>
    </source>
</reference>
<name>A0A5N3PAZ3_9HYPH</name>
<dbReference type="GO" id="GO:0019825">
    <property type="term" value="F:oxygen binding"/>
    <property type="evidence" value="ECO:0007669"/>
    <property type="project" value="InterPro"/>
</dbReference>
<dbReference type="SUPFAM" id="SSF46458">
    <property type="entry name" value="Globin-like"/>
    <property type="match status" value="1"/>
</dbReference>
<proteinExistence type="predicted"/>
<dbReference type="InterPro" id="IPR012292">
    <property type="entry name" value="Globin/Proto"/>
</dbReference>
<dbReference type="GO" id="GO:0020037">
    <property type="term" value="F:heme binding"/>
    <property type="evidence" value="ECO:0007669"/>
    <property type="project" value="InterPro"/>
</dbReference>
<evidence type="ECO:0000256" key="4">
    <source>
        <dbReference type="ARBA" id="ARBA00023004"/>
    </source>
</evidence>
<dbReference type="Gene3D" id="1.10.490.10">
    <property type="entry name" value="Globins"/>
    <property type="match status" value="1"/>
</dbReference>